<proteinExistence type="predicted"/>
<evidence type="ECO:0000256" key="2">
    <source>
        <dbReference type="SAM" id="Phobius"/>
    </source>
</evidence>
<feature type="compositionally biased region" description="Polar residues" evidence="1">
    <location>
        <begin position="176"/>
        <end position="185"/>
    </location>
</feature>
<feature type="compositionally biased region" description="Basic and acidic residues" evidence="1">
    <location>
        <begin position="101"/>
        <end position="168"/>
    </location>
</feature>
<evidence type="ECO:0000256" key="1">
    <source>
        <dbReference type="SAM" id="MobiDB-lite"/>
    </source>
</evidence>
<keyword evidence="2" id="KW-0812">Transmembrane</keyword>
<organism evidence="3 4">
    <name type="scientific">Plantactinospora mayteni</name>
    <dbReference type="NCBI Taxonomy" id="566021"/>
    <lineage>
        <taxon>Bacteria</taxon>
        <taxon>Bacillati</taxon>
        <taxon>Actinomycetota</taxon>
        <taxon>Actinomycetes</taxon>
        <taxon>Micromonosporales</taxon>
        <taxon>Micromonosporaceae</taxon>
        <taxon>Plantactinospora</taxon>
    </lineage>
</organism>
<feature type="transmembrane region" description="Helical" evidence="2">
    <location>
        <begin position="36"/>
        <end position="57"/>
    </location>
</feature>
<keyword evidence="4" id="KW-1185">Reference proteome</keyword>
<feature type="transmembrane region" description="Helical" evidence="2">
    <location>
        <begin position="12"/>
        <end position="30"/>
    </location>
</feature>
<dbReference type="EMBL" id="BONX01000037">
    <property type="protein sequence ID" value="GIG98885.1"/>
    <property type="molecule type" value="Genomic_DNA"/>
</dbReference>
<name>A0ABQ4EW30_9ACTN</name>
<evidence type="ECO:0000313" key="4">
    <source>
        <dbReference type="Proteomes" id="UP000621500"/>
    </source>
</evidence>
<dbReference type="Proteomes" id="UP000621500">
    <property type="component" value="Unassembled WGS sequence"/>
</dbReference>
<protein>
    <submittedName>
        <fullName evidence="3">Uncharacterized protein</fullName>
    </submittedName>
</protein>
<feature type="region of interest" description="Disordered" evidence="1">
    <location>
        <begin position="65"/>
        <end position="215"/>
    </location>
</feature>
<comment type="caution">
    <text evidence="3">The sequence shown here is derived from an EMBL/GenBank/DDBJ whole genome shotgun (WGS) entry which is preliminary data.</text>
</comment>
<keyword evidence="2" id="KW-0472">Membrane</keyword>
<evidence type="ECO:0000313" key="3">
    <source>
        <dbReference type="EMBL" id="GIG98885.1"/>
    </source>
</evidence>
<gene>
    <name evidence="3" type="ORF">Pma05_54580</name>
</gene>
<accession>A0ABQ4EW30</accession>
<feature type="compositionally biased region" description="Basic and acidic residues" evidence="1">
    <location>
        <begin position="206"/>
        <end position="215"/>
    </location>
</feature>
<keyword evidence="2" id="KW-1133">Transmembrane helix</keyword>
<sequence length="215" mass="22601">MKAHRTDGVSLTFALIFLGVATWWLFAQLMNLTLPAFGWLVAAGLIGVGTLGLVGALRANRSGRRPAATVPAAPGPGSPAVPTGTDLTDLGPADAPLGSLFDRDPTGDADLYRTTEFDRPTDSFDRPTGDPFERPTGGTDDRTTGDRTTGDTGDTGDRTTGDTFERPTAELFPQAPTESLPPSTSGDEDGTEPERPAGYRPGDGTPADRRDERPT</sequence>
<reference evidence="3 4" key="1">
    <citation type="submission" date="2021-01" db="EMBL/GenBank/DDBJ databases">
        <title>Whole genome shotgun sequence of Plantactinospora mayteni NBRC 109088.</title>
        <authorList>
            <person name="Komaki H."/>
            <person name="Tamura T."/>
        </authorList>
    </citation>
    <scope>NUCLEOTIDE SEQUENCE [LARGE SCALE GENOMIC DNA]</scope>
    <source>
        <strain evidence="3 4">NBRC 109088</strain>
    </source>
</reference>